<evidence type="ECO:0000256" key="1">
    <source>
        <dbReference type="SAM" id="SignalP"/>
    </source>
</evidence>
<dbReference type="OrthoDB" id="5827689at2759"/>
<feature type="chain" id="PRO_5035873570" evidence="1">
    <location>
        <begin position="22"/>
        <end position="109"/>
    </location>
</feature>
<comment type="caution">
    <text evidence="2">The sequence shown here is derived from an EMBL/GenBank/DDBJ whole genome shotgun (WGS) entry which is preliminary data.</text>
</comment>
<accession>A0A8S1F2P0</accession>
<dbReference type="Proteomes" id="UP000494206">
    <property type="component" value="Unassembled WGS sequence"/>
</dbReference>
<sequence>MFHHSTYILFAFLFLLITTLPIEIKDIQNIYPPQNTFLASNGVYMTKVDKQLGDEAEEKVEKACIPKSEAANDAAETILKEGFEDNSTVVGPIVDDPMIVKIYKPECDD</sequence>
<organism evidence="2 3">
    <name type="scientific">Caenorhabditis bovis</name>
    <dbReference type="NCBI Taxonomy" id="2654633"/>
    <lineage>
        <taxon>Eukaryota</taxon>
        <taxon>Metazoa</taxon>
        <taxon>Ecdysozoa</taxon>
        <taxon>Nematoda</taxon>
        <taxon>Chromadorea</taxon>
        <taxon>Rhabditida</taxon>
        <taxon>Rhabditina</taxon>
        <taxon>Rhabditomorpha</taxon>
        <taxon>Rhabditoidea</taxon>
        <taxon>Rhabditidae</taxon>
        <taxon>Peloderinae</taxon>
        <taxon>Caenorhabditis</taxon>
    </lineage>
</organism>
<feature type="signal peptide" evidence="1">
    <location>
        <begin position="1"/>
        <end position="21"/>
    </location>
</feature>
<dbReference type="EMBL" id="CADEPM010000006">
    <property type="protein sequence ID" value="CAB3408083.1"/>
    <property type="molecule type" value="Genomic_DNA"/>
</dbReference>
<name>A0A8S1F2P0_9PELO</name>
<evidence type="ECO:0000313" key="2">
    <source>
        <dbReference type="EMBL" id="CAB3408083.1"/>
    </source>
</evidence>
<protein>
    <submittedName>
        <fullName evidence="2">Uncharacterized protein</fullName>
    </submittedName>
</protein>
<reference evidence="2 3" key="1">
    <citation type="submission" date="2020-04" db="EMBL/GenBank/DDBJ databases">
        <authorList>
            <person name="Laetsch R D."/>
            <person name="Stevens L."/>
            <person name="Kumar S."/>
            <person name="Blaxter L. M."/>
        </authorList>
    </citation>
    <scope>NUCLEOTIDE SEQUENCE [LARGE SCALE GENOMIC DNA]</scope>
</reference>
<dbReference type="AlphaFoldDB" id="A0A8S1F2P0"/>
<evidence type="ECO:0000313" key="3">
    <source>
        <dbReference type="Proteomes" id="UP000494206"/>
    </source>
</evidence>
<keyword evidence="3" id="KW-1185">Reference proteome</keyword>
<gene>
    <name evidence="2" type="ORF">CBOVIS_LOCUS9912</name>
</gene>
<keyword evidence="1" id="KW-0732">Signal</keyword>
<proteinExistence type="predicted"/>